<evidence type="ECO:0000256" key="2">
    <source>
        <dbReference type="ARBA" id="ARBA00022472"/>
    </source>
</evidence>
<keyword evidence="2" id="KW-0806">Transcription termination</keyword>
<dbReference type="Gramene" id="LPERR06G07360.5">
    <property type="protein sequence ID" value="LPERR06G07360.5"/>
    <property type="gene ID" value="LPERR06G07360"/>
</dbReference>
<comment type="similarity">
    <text evidence="1">Belongs to the mTERF family.</text>
</comment>
<keyword evidence="2" id="KW-0804">Transcription</keyword>
<evidence type="ECO:0000313" key="4">
    <source>
        <dbReference type="EnsemblPlants" id="LPERR06G07360.5"/>
    </source>
</evidence>
<dbReference type="eggNOG" id="KOG1267">
    <property type="taxonomic scope" value="Eukaryota"/>
</dbReference>
<dbReference type="Gene3D" id="1.25.70.10">
    <property type="entry name" value="Transcription termination factor 3, mitochondrial"/>
    <property type="match status" value="2"/>
</dbReference>
<dbReference type="InterPro" id="IPR038538">
    <property type="entry name" value="MTERF_sf"/>
</dbReference>
<reference evidence="4 5" key="1">
    <citation type="submission" date="2012-08" db="EMBL/GenBank/DDBJ databases">
        <title>Oryza genome evolution.</title>
        <authorList>
            <person name="Wing R.A."/>
        </authorList>
    </citation>
    <scope>NUCLEOTIDE SEQUENCE</scope>
</reference>
<keyword evidence="2" id="KW-0805">Transcription regulation</keyword>
<dbReference type="GO" id="GO:0003676">
    <property type="term" value="F:nucleic acid binding"/>
    <property type="evidence" value="ECO:0007669"/>
    <property type="project" value="InterPro"/>
</dbReference>
<proteinExistence type="inferred from homology"/>
<organism evidence="4 5">
    <name type="scientific">Leersia perrieri</name>
    <dbReference type="NCBI Taxonomy" id="77586"/>
    <lineage>
        <taxon>Eukaryota</taxon>
        <taxon>Viridiplantae</taxon>
        <taxon>Streptophyta</taxon>
        <taxon>Embryophyta</taxon>
        <taxon>Tracheophyta</taxon>
        <taxon>Spermatophyta</taxon>
        <taxon>Magnoliopsida</taxon>
        <taxon>Liliopsida</taxon>
        <taxon>Poales</taxon>
        <taxon>Poaceae</taxon>
        <taxon>BOP clade</taxon>
        <taxon>Oryzoideae</taxon>
        <taxon>Oryzeae</taxon>
        <taxon>Oryzinae</taxon>
        <taxon>Leersia</taxon>
    </lineage>
</organism>
<dbReference type="PANTHER" id="PTHR13068">
    <property type="entry name" value="CGI-12 PROTEIN-RELATED"/>
    <property type="match status" value="1"/>
</dbReference>
<keyword evidence="3" id="KW-0809">Transit peptide</keyword>
<dbReference type="PANTHER" id="PTHR13068:SF84">
    <property type="entry name" value="OS06G0225100 PROTEIN"/>
    <property type="match status" value="1"/>
</dbReference>
<dbReference type="HOGENOM" id="CLU_336292_0_0_1"/>
<dbReference type="AlphaFoldDB" id="A0A0D9WNH6"/>
<dbReference type="STRING" id="77586.A0A0D9WNH6"/>
<dbReference type="GO" id="GO:0006353">
    <property type="term" value="P:DNA-templated transcription termination"/>
    <property type="evidence" value="ECO:0007669"/>
    <property type="project" value="UniProtKB-KW"/>
</dbReference>
<evidence type="ECO:0000256" key="1">
    <source>
        <dbReference type="ARBA" id="ARBA00007692"/>
    </source>
</evidence>
<dbReference type="Pfam" id="PF02536">
    <property type="entry name" value="mTERF"/>
    <property type="match status" value="2"/>
</dbReference>
<name>A0A0D9WNH6_9ORYZ</name>
<keyword evidence="5" id="KW-1185">Reference proteome</keyword>
<dbReference type="Proteomes" id="UP000032180">
    <property type="component" value="Chromosome 6"/>
</dbReference>
<accession>A0A0D9WNH6</accession>
<protein>
    <submittedName>
        <fullName evidence="4">Uncharacterized protein</fullName>
    </submittedName>
</protein>
<sequence length="774" mass="86008">MFHLQKHLLLLSIPPRAATSTFLSITRFSAAATATAAAGKPGARFAVEDYLVASCHLSPDQATKASKAISHLKSPSRPDAVVAFLAGLGLTDADIAAAVAYDPRLLCTEVDRTLAPRLAELTGLGLSPSQIARLVLLDPTRFRRPTVISKLQYYVPLFGSFDALLKTAKRNTYLLSSDLDKVVKPNVEILRECGLGACDIAKLCVPLPRLLTTSPERVRDMVALAEYIGVCRGSRMFRHAIFAVAFISKEKIDAKMRFLKKTFGWSDAEVRIAVSKLPIVLRNSEDRLRRASEFLISEVGLDPSYIAYRPAMLTYSLERRLKPRHSVVKYLKENGLLESDRSFYSTVQFTGRRIWATGYRNGGKESVVATRHQANLRRHGGDDMIHLRRCVLSHLLHPHCPAPANPLLSLHRLLSSAAFPISPKSFVVEDYLVESCGLTRAQAAKVSGNVSHLKSPSKPDAVLAFLSGLGLSRSDIALAVASDPRLLCAKVDKTLDTRVSELSELGMSYSQIARLIPLARSNFRYKSLGPKMAFLLTVFGSFDSCLEVLKMNSSVLSINIEQVIKPNLVVLQQCEITITNLPFYAFMSRVMCRPTKHLEQAVVLANKFGLKQGTRMFSMAVVIFAILSQEKLTKRLQLFKKLGWSQDDLSLAVKNMPNILGMKEETLCRNMKFLMKDVGLEIPYIARRPALLLYSFERRLLPRHCLINVLKEHGLVKTSYDYFNIAMISNDKFMDKFVHPYVESVPGLGDAYASGCAGYGVHQLVLLSKDKRMS</sequence>
<dbReference type="FunFam" id="1.25.70.10:FF:000001">
    <property type="entry name" value="Mitochondrial transcription termination factor-like"/>
    <property type="match status" value="2"/>
</dbReference>
<evidence type="ECO:0000313" key="5">
    <source>
        <dbReference type="Proteomes" id="UP000032180"/>
    </source>
</evidence>
<dbReference type="EnsemblPlants" id="LPERR06G07360.5">
    <property type="protein sequence ID" value="LPERR06G07360.5"/>
    <property type="gene ID" value="LPERR06G07360"/>
</dbReference>
<evidence type="ECO:0000256" key="3">
    <source>
        <dbReference type="ARBA" id="ARBA00022946"/>
    </source>
</evidence>
<dbReference type="InterPro" id="IPR003690">
    <property type="entry name" value="MTERF"/>
</dbReference>
<reference evidence="4" key="3">
    <citation type="submission" date="2015-04" db="UniProtKB">
        <authorList>
            <consortium name="EnsemblPlants"/>
        </authorList>
    </citation>
    <scope>IDENTIFICATION</scope>
</reference>
<dbReference type="SMART" id="SM00733">
    <property type="entry name" value="Mterf"/>
    <property type="match status" value="10"/>
</dbReference>
<reference evidence="5" key="2">
    <citation type="submission" date="2013-12" db="EMBL/GenBank/DDBJ databases">
        <authorList>
            <person name="Yu Y."/>
            <person name="Lee S."/>
            <person name="de Baynast K."/>
            <person name="Wissotski M."/>
            <person name="Liu L."/>
            <person name="Talag J."/>
            <person name="Goicoechea J."/>
            <person name="Angelova A."/>
            <person name="Jetty R."/>
            <person name="Kudrna D."/>
            <person name="Golser W."/>
            <person name="Rivera L."/>
            <person name="Zhang J."/>
            <person name="Wing R."/>
        </authorList>
    </citation>
    <scope>NUCLEOTIDE SEQUENCE</scope>
</reference>